<evidence type="ECO:0000259" key="2">
    <source>
        <dbReference type="Pfam" id="PF03109"/>
    </source>
</evidence>
<evidence type="ECO:0000313" key="4">
    <source>
        <dbReference type="Proteomes" id="UP000054350"/>
    </source>
</evidence>
<dbReference type="VEuPathDB" id="FungiDB:AMAG_10850"/>
<organism evidence="3 4">
    <name type="scientific">Allomyces macrogynus (strain ATCC 38327)</name>
    <name type="common">Allomyces javanicus var. macrogynus</name>
    <dbReference type="NCBI Taxonomy" id="578462"/>
    <lineage>
        <taxon>Eukaryota</taxon>
        <taxon>Fungi</taxon>
        <taxon>Fungi incertae sedis</taxon>
        <taxon>Blastocladiomycota</taxon>
        <taxon>Blastocladiomycetes</taxon>
        <taxon>Blastocladiales</taxon>
        <taxon>Blastocladiaceae</taxon>
        <taxon>Allomyces</taxon>
    </lineage>
</organism>
<keyword evidence="4" id="KW-1185">Reference proteome</keyword>
<evidence type="ECO:0000256" key="1">
    <source>
        <dbReference type="ARBA" id="ARBA00009670"/>
    </source>
</evidence>
<dbReference type="Pfam" id="PF03109">
    <property type="entry name" value="ABC1"/>
    <property type="match status" value="1"/>
</dbReference>
<dbReference type="Proteomes" id="UP000054350">
    <property type="component" value="Unassembled WGS sequence"/>
</dbReference>
<dbReference type="InterPro" id="IPR045307">
    <property type="entry name" value="ADCK1_dom"/>
</dbReference>
<keyword evidence="3" id="KW-0808">Transferase</keyword>
<dbReference type="SUPFAM" id="SSF56112">
    <property type="entry name" value="Protein kinase-like (PK-like)"/>
    <property type="match status" value="1"/>
</dbReference>
<gene>
    <name evidence="3" type="ORF">AMAG_10850</name>
</gene>
<dbReference type="CDD" id="cd13969">
    <property type="entry name" value="ADCK1-like"/>
    <property type="match status" value="1"/>
</dbReference>
<dbReference type="eggNOG" id="KOG1235">
    <property type="taxonomic scope" value="Eukaryota"/>
</dbReference>
<dbReference type="EMBL" id="GG745346">
    <property type="protein sequence ID" value="KNE65198.1"/>
    <property type="molecule type" value="Genomic_DNA"/>
</dbReference>
<dbReference type="PANTHER" id="PTHR43173">
    <property type="entry name" value="ABC1 FAMILY PROTEIN"/>
    <property type="match status" value="1"/>
</dbReference>
<dbReference type="InterPro" id="IPR004147">
    <property type="entry name" value="ABC1_dom"/>
</dbReference>
<comment type="similarity">
    <text evidence="1">Belongs to the protein kinase superfamily. ADCK protein kinase family.</text>
</comment>
<reference evidence="3 4" key="1">
    <citation type="submission" date="2009-11" db="EMBL/GenBank/DDBJ databases">
        <title>Annotation of Allomyces macrogynus ATCC 38327.</title>
        <authorList>
            <consortium name="The Broad Institute Genome Sequencing Platform"/>
            <person name="Russ C."/>
            <person name="Cuomo C."/>
            <person name="Burger G."/>
            <person name="Gray M.W."/>
            <person name="Holland P.W.H."/>
            <person name="King N."/>
            <person name="Lang F.B.F."/>
            <person name="Roger A.J."/>
            <person name="Ruiz-Trillo I."/>
            <person name="Young S.K."/>
            <person name="Zeng Q."/>
            <person name="Gargeya S."/>
            <person name="Fitzgerald M."/>
            <person name="Haas B."/>
            <person name="Abouelleil A."/>
            <person name="Alvarado L."/>
            <person name="Arachchi H.M."/>
            <person name="Berlin A."/>
            <person name="Chapman S.B."/>
            <person name="Gearin G."/>
            <person name="Goldberg J."/>
            <person name="Griggs A."/>
            <person name="Gujja S."/>
            <person name="Hansen M."/>
            <person name="Heiman D."/>
            <person name="Howarth C."/>
            <person name="Larimer J."/>
            <person name="Lui A."/>
            <person name="MacDonald P.J.P."/>
            <person name="McCowen C."/>
            <person name="Montmayeur A."/>
            <person name="Murphy C."/>
            <person name="Neiman D."/>
            <person name="Pearson M."/>
            <person name="Priest M."/>
            <person name="Roberts A."/>
            <person name="Saif S."/>
            <person name="Shea T."/>
            <person name="Sisk P."/>
            <person name="Stolte C."/>
            <person name="Sykes S."/>
            <person name="Wortman J."/>
            <person name="Nusbaum C."/>
            <person name="Birren B."/>
        </authorList>
    </citation>
    <scope>NUCLEOTIDE SEQUENCE [LARGE SCALE GENOMIC DNA]</scope>
    <source>
        <strain evidence="3 4">ATCC 38327</strain>
    </source>
</reference>
<dbReference type="OrthoDB" id="427480at2759"/>
<protein>
    <submittedName>
        <fullName evidence="3">Atypical/ABC1 protein kinase</fullName>
    </submittedName>
</protein>
<proteinExistence type="inferred from homology"/>
<evidence type="ECO:0000313" key="3">
    <source>
        <dbReference type="EMBL" id="KNE65198.1"/>
    </source>
</evidence>
<dbReference type="AlphaFoldDB" id="A0A0L0SRK8"/>
<dbReference type="PANTHER" id="PTHR43173:SF28">
    <property type="entry name" value="AARF DOMAIN CONTAINING KINASE 5"/>
    <property type="match status" value="1"/>
</dbReference>
<reference evidence="4" key="2">
    <citation type="submission" date="2009-11" db="EMBL/GenBank/DDBJ databases">
        <title>The Genome Sequence of Allomyces macrogynus strain ATCC 38327.</title>
        <authorList>
            <consortium name="The Broad Institute Genome Sequencing Platform"/>
            <person name="Russ C."/>
            <person name="Cuomo C."/>
            <person name="Shea T."/>
            <person name="Young S.K."/>
            <person name="Zeng Q."/>
            <person name="Koehrsen M."/>
            <person name="Haas B."/>
            <person name="Borodovsky M."/>
            <person name="Guigo R."/>
            <person name="Alvarado L."/>
            <person name="Berlin A."/>
            <person name="Borenstein D."/>
            <person name="Chen Z."/>
            <person name="Engels R."/>
            <person name="Freedman E."/>
            <person name="Gellesch M."/>
            <person name="Goldberg J."/>
            <person name="Griggs A."/>
            <person name="Gujja S."/>
            <person name="Heiman D."/>
            <person name="Hepburn T."/>
            <person name="Howarth C."/>
            <person name="Jen D."/>
            <person name="Larson L."/>
            <person name="Lewis B."/>
            <person name="Mehta T."/>
            <person name="Park D."/>
            <person name="Pearson M."/>
            <person name="Roberts A."/>
            <person name="Saif S."/>
            <person name="Shenoy N."/>
            <person name="Sisk P."/>
            <person name="Stolte C."/>
            <person name="Sykes S."/>
            <person name="Walk T."/>
            <person name="White J."/>
            <person name="Yandava C."/>
            <person name="Burger G."/>
            <person name="Gray M.W."/>
            <person name="Holland P.W.H."/>
            <person name="King N."/>
            <person name="Lang F.B.F."/>
            <person name="Roger A.J."/>
            <person name="Ruiz-Trillo I."/>
            <person name="Lander E."/>
            <person name="Nusbaum C."/>
        </authorList>
    </citation>
    <scope>NUCLEOTIDE SEQUENCE [LARGE SCALE GENOMIC DNA]</scope>
    <source>
        <strain evidence="4">ATCC 38327</strain>
    </source>
</reference>
<dbReference type="STRING" id="578462.A0A0L0SRK8"/>
<dbReference type="InterPro" id="IPR051130">
    <property type="entry name" value="Mito_struct-func_regulator"/>
</dbReference>
<name>A0A0L0SRK8_ALLM3</name>
<feature type="domain" description="ABC1 atypical kinase-like" evidence="2">
    <location>
        <begin position="96"/>
        <end position="338"/>
    </location>
</feature>
<keyword evidence="3" id="KW-0418">Kinase</keyword>
<accession>A0A0L0SRK8</accession>
<dbReference type="InterPro" id="IPR011009">
    <property type="entry name" value="Kinase-like_dom_sf"/>
</dbReference>
<sequence length="539" mass="60709">MERLRIAARAVVRSVMTFGTTAAIMADYKWLYFQHGHLGVASDEYARLRAQVHQRSANLLLWLCRNHGGIYNKAAQHVGSLVRMVPKEYTDTLSVLQDKAPFHPYEEVIEVFQREFGAFPSEFFLEFDETPMAAASLAQVHRAVTKDGHEVAVKVQYKEVQRNFRIDIWCMSALTRLVSTAFPEFQLAWVVKEFEENLTQEFDFRHEARNAERAQQRFANRAVDFHIPDIYWPLTTAHVLTMEFIHGTRITNVAELHRQNIDVEYLQQSLIDVFADMIFVHGEIHCDPHPGNMLVRPSLADPTIPQLVLLDHGLYRTLSPSFRHTYCDLWVGILTSNDTLLESAGSRLGAGGAKYWRFFPLMFAGHARGSPTGTQLGDDLTPADRAHLKAAFKGFSLEDAVDFLEGVPRDMLLVMRTMNLVSGVHRALGGRNLPKFRQQAWYAVVGRHAPLTGSWVARIVGWLADIPVVGSSAAAAVLDADRGSAGGSLVAWLREWTTVWWRLWVVIPAVQMWRAWQQRRVASAEVVAAAEAPAVAATV</sequence>
<dbReference type="GO" id="GO:0016301">
    <property type="term" value="F:kinase activity"/>
    <property type="evidence" value="ECO:0007669"/>
    <property type="project" value="UniProtKB-KW"/>
</dbReference>
<dbReference type="OMA" id="CVESTAN"/>